<dbReference type="eggNOG" id="COG4191">
    <property type="taxonomic scope" value="Bacteria"/>
</dbReference>
<dbReference type="Gene3D" id="1.10.287.130">
    <property type="match status" value="1"/>
</dbReference>
<sequence>MYETDGLSPLKSPLGLRSTLQELTLYDFLLESECPGAEVAKIFQANPLVPGIIITQQGKFIGMISRRRYFEHMSRPYSLELFSQQPLFILYRFTKTDMLVLDRETSIMTAVRQSLERSPELIHEPIVVQVEPETYKLLDVHQLLLSQLQIHELSTVAMRESQAQLRHQAQQLELALLELQRTQTQLIQTEKMSSLGQLVAGVAHEINNPIGFIYSNLHHAKEYTQSLMRMLDIYRQHCPEPIAAVEAEAEKIEFDYLLEDLPKVLNSMQQGAERVRDIVLSLRNFCRLDEAEMKQVNIHDGINNTIMLLQSQLKGKPGQEAIEIYKEYSDLPLVQCYPGQLNQVFMNILLNAIYALVESNKHEKVDKKSPNKSQSCEQKQSCIKTQLSLSNSTRLIPAIWIRTELIEKKKVIIKISDNGPGMTEDVRKRLFDPFFTTKPVGQGTGLGLSISYEIVVNQHGGALKCFSEPGKGAEFAIEIPLQQSSLAQILPRFA</sequence>
<protein>
    <recommendedName>
        <fullName evidence="2">histidine kinase</fullName>
        <ecNumber evidence="2">2.7.13.3</ecNumber>
    </recommendedName>
</protein>
<dbReference type="EC" id="2.7.13.3" evidence="2"/>
<dbReference type="Proteomes" id="UP000010478">
    <property type="component" value="Chromosome"/>
</dbReference>
<dbReference type="SMART" id="SM00387">
    <property type="entry name" value="HATPase_c"/>
    <property type="match status" value="1"/>
</dbReference>
<evidence type="ECO:0000256" key="2">
    <source>
        <dbReference type="ARBA" id="ARBA00012438"/>
    </source>
</evidence>
<dbReference type="PRINTS" id="PR00344">
    <property type="entry name" value="BCTRLSENSOR"/>
</dbReference>
<evidence type="ECO:0000256" key="4">
    <source>
        <dbReference type="ARBA" id="ARBA00022777"/>
    </source>
</evidence>
<evidence type="ECO:0000259" key="6">
    <source>
        <dbReference type="PROSITE" id="PS50109"/>
    </source>
</evidence>
<dbReference type="KEGG" id="oni:Osc7112_1797"/>
<evidence type="ECO:0000256" key="1">
    <source>
        <dbReference type="ARBA" id="ARBA00000085"/>
    </source>
</evidence>
<organism evidence="7 8">
    <name type="scientific">Phormidium nigroviride PCC 7112</name>
    <dbReference type="NCBI Taxonomy" id="179408"/>
    <lineage>
        <taxon>Bacteria</taxon>
        <taxon>Bacillati</taxon>
        <taxon>Cyanobacteriota</taxon>
        <taxon>Cyanophyceae</taxon>
        <taxon>Oscillatoriophycideae</taxon>
        <taxon>Oscillatoriales</taxon>
        <taxon>Oscillatoriaceae</taxon>
        <taxon>Phormidium</taxon>
    </lineage>
</organism>
<dbReference type="SUPFAM" id="SSF47384">
    <property type="entry name" value="Homodimeric domain of signal transducing histidine kinase"/>
    <property type="match status" value="1"/>
</dbReference>
<reference evidence="7 8" key="1">
    <citation type="submission" date="2012-05" db="EMBL/GenBank/DDBJ databases">
        <title>Finished chromosome of genome of Oscillatoria sp. PCC 7112.</title>
        <authorList>
            <consortium name="US DOE Joint Genome Institute"/>
            <person name="Gugger M."/>
            <person name="Coursin T."/>
            <person name="Rippka R."/>
            <person name="Tandeau De Marsac N."/>
            <person name="Huntemann M."/>
            <person name="Wei C.-L."/>
            <person name="Han J."/>
            <person name="Detter J.C."/>
            <person name="Han C."/>
            <person name="Tapia R."/>
            <person name="Davenport K."/>
            <person name="Daligault H."/>
            <person name="Erkkila T."/>
            <person name="Gu W."/>
            <person name="Munk A.C.C."/>
            <person name="Teshima H."/>
            <person name="Xu Y."/>
            <person name="Chain P."/>
            <person name="Chen A."/>
            <person name="Krypides N."/>
            <person name="Mavromatis K."/>
            <person name="Markowitz V."/>
            <person name="Szeto E."/>
            <person name="Ivanova N."/>
            <person name="Mikhailova N."/>
            <person name="Ovchinnikova G."/>
            <person name="Pagani I."/>
            <person name="Pati A."/>
            <person name="Goodwin L."/>
            <person name="Peters L."/>
            <person name="Pitluck S."/>
            <person name="Woyke T."/>
            <person name="Kerfeld C."/>
        </authorList>
    </citation>
    <scope>NUCLEOTIDE SEQUENCE [LARGE SCALE GENOMIC DNA]</scope>
    <source>
        <strain evidence="7 8">PCC 7112</strain>
    </source>
</reference>
<dbReference type="SUPFAM" id="SSF55874">
    <property type="entry name" value="ATPase domain of HSP90 chaperone/DNA topoisomerase II/histidine kinase"/>
    <property type="match status" value="1"/>
</dbReference>
<proteinExistence type="predicted"/>
<dbReference type="PROSITE" id="PS50109">
    <property type="entry name" value="HIS_KIN"/>
    <property type="match status" value="1"/>
</dbReference>
<dbReference type="InterPro" id="IPR036097">
    <property type="entry name" value="HisK_dim/P_sf"/>
</dbReference>
<dbReference type="InterPro" id="IPR036890">
    <property type="entry name" value="HATPase_C_sf"/>
</dbReference>
<evidence type="ECO:0000313" key="8">
    <source>
        <dbReference type="Proteomes" id="UP000010478"/>
    </source>
</evidence>
<dbReference type="Gene3D" id="3.30.565.10">
    <property type="entry name" value="Histidine kinase-like ATPase, C-terminal domain"/>
    <property type="match status" value="1"/>
</dbReference>
<dbReference type="STRING" id="179408.Osc7112_1797"/>
<dbReference type="EMBL" id="CP003614">
    <property type="protein sequence ID" value="AFZ06288.1"/>
    <property type="molecule type" value="Genomic_DNA"/>
</dbReference>
<keyword evidence="4 7" id="KW-0418">Kinase</keyword>
<dbReference type="InterPro" id="IPR003661">
    <property type="entry name" value="HisK_dim/P_dom"/>
</dbReference>
<dbReference type="InterPro" id="IPR005467">
    <property type="entry name" value="His_kinase_dom"/>
</dbReference>
<dbReference type="PANTHER" id="PTHR43065:SF50">
    <property type="entry name" value="HISTIDINE KINASE"/>
    <property type="match status" value="1"/>
</dbReference>
<dbReference type="OrthoDB" id="433918at2"/>
<evidence type="ECO:0000313" key="7">
    <source>
        <dbReference type="EMBL" id="AFZ06288.1"/>
    </source>
</evidence>
<gene>
    <name evidence="7" type="ORF">Osc7112_1797</name>
</gene>
<keyword evidence="4 7" id="KW-0808">Transferase</keyword>
<keyword evidence="3" id="KW-0597">Phosphoprotein</keyword>
<name>K9VDN9_9CYAN</name>
<keyword evidence="5" id="KW-0902">Two-component regulatory system</keyword>
<accession>K9VDN9</accession>
<dbReference type="PANTHER" id="PTHR43065">
    <property type="entry name" value="SENSOR HISTIDINE KINASE"/>
    <property type="match status" value="1"/>
</dbReference>
<feature type="domain" description="Histidine kinase" evidence="6">
    <location>
        <begin position="201"/>
        <end position="483"/>
    </location>
</feature>
<dbReference type="RefSeq" id="WP_015175605.1">
    <property type="nucleotide sequence ID" value="NC_019729.1"/>
</dbReference>
<dbReference type="CDD" id="cd00082">
    <property type="entry name" value="HisKA"/>
    <property type="match status" value="1"/>
</dbReference>
<dbReference type="InterPro" id="IPR003594">
    <property type="entry name" value="HATPase_dom"/>
</dbReference>
<comment type="catalytic activity">
    <reaction evidence="1">
        <text>ATP + protein L-histidine = ADP + protein N-phospho-L-histidine.</text>
        <dbReference type="EC" id="2.7.13.3"/>
    </reaction>
</comment>
<dbReference type="Gene3D" id="3.30.70.260">
    <property type="match status" value="1"/>
</dbReference>
<evidence type="ECO:0000256" key="3">
    <source>
        <dbReference type="ARBA" id="ARBA00022553"/>
    </source>
</evidence>
<evidence type="ECO:0000256" key="5">
    <source>
        <dbReference type="ARBA" id="ARBA00023012"/>
    </source>
</evidence>
<dbReference type="InterPro" id="IPR004358">
    <property type="entry name" value="Sig_transdc_His_kin-like_C"/>
</dbReference>
<dbReference type="AlphaFoldDB" id="K9VDN9"/>
<dbReference type="GO" id="GO:0000155">
    <property type="term" value="F:phosphorelay sensor kinase activity"/>
    <property type="evidence" value="ECO:0007669"/>
    <property type="project" value="InterPro"/>
</dbReference>
<dbReference type="Pfam" id="PF02518">
    <property type="entry name" value="HATPase_c"/>
    <property type="match status" value="1"/>
</dbReference>
<keyword evidence="8" id="KW-1185">Reference proteome</keyword>
<dbReference type="HOGENOM" id="CLU_000445_114_39_3"/>